<dbReference type="AlphaFoldDB" id="A0A679IXM7"/>
<sequence length="341" mass="35750">MVDGREAFGMLNTSLPHSAGSGGIARARSLWASQAHPTKKWIPCTALRVEDGFATATDRTPTIRRRMSDTMSPKAAQALLPALREAIREAASLAMPFFRSGAQTTARTWSKAGGSPVTEADVAVDTFLKIRLSALLSEAAWLSEETSDDAIRLGSDLVWIVDPIDGTRAFLTGHPDWSISVALLAGGQPILGFVHAPVTDRFYEAVAGCGATCNGVPLSVSTQTGLRGAKVTGPKPMIDKLARGGSTNGEAVAVQIVPRVPSLALRVARVAEGSIDVGLVSSDARDWDLAGADLLLREAGGSVSDLEGTRTTYNRPDPVHGALIAMSDGLRDDVVAALTRG</sequence>
<feature type="binding site" evidence="5">
    <location>
        <position position="144"/>
    </location>
    <ligand>
        <name>Mg(2+)</name>
        <dbReference type="ChEBI" id="CHEBI:18420"/>
        <label>1</label>
        <note>catalytic</note>
    </ligand>
</feature>
<dbReference type="PANTHER" id="PTHR20854">
    <property type="entry name" value="INOSITOL MONOPHOSPHATASE"/>
    <property type="match status" value="1"/>
</dbReference>
<protein>
    <submittedName>
        <fullName evidence="6">Inositol-1-monophosphatase</fullName>
        <ecNumber evidence="6">3.1.3.25</ecNumber>
    </submittedName>
</protein>
<proteinExistence type="inferred from homology"/>
<comment type="similarity">
    <text evidence="1">Belongs to the inositol monophosphatase superfamily.</text>
</comment>
<dbReference type="Gene3D" id="3.40.190.80">
    <property type="match status" value="1"/>
</dbReference>
<evidence type="ECO:0000256" key="2">
    <source>
        <dbReference type="ARBA" id="ARBA00022723"/>
    </source>
</evidence>
<dbReference type="InterPro" id="IPR020583">
    <property type="entry name" value="Inositol_monoP_metal-BS"/>
</dbReference>
<dbReference type="GO" id="GO:0046854">
    <property type="term" value="P:phosphatidylinositol phosphate biosynthetic process"/>
    <property type="evidence" value="ECO:0007669"/>
    <property type="project" value="InterPro"/>
</dbReference>
<evidence type="ECO:0000256" key="5">
    <source>
        <dbReference type="PIRSR" id="PIRSR600760-2"/>
    </source>
</evidence>
<feature type="binding site" evidence="5">
    <location>
        <position position="165"/>
    </location>
    <ligand>
        <name>Mg(2+)</name>
        <dbReference type="ChEBI" id="CHEBI:18420"/>
        <label>1</label>
        <note>catalytic</note>
    </ligand>
</feature>
<feature type="binding site" evidence="5">
    <location>
        <position position="162"/>
    </location>
    <ligand>
        <name>Mg(2+)</name>
        <dbReference type="ChEBI" id="CHEBI:18420"/>
        <label>1</label>
        <note>catalytic</note>
    </ligand>
</feature>
<dbReference type="GO" id="GO:0007165">
    <property type="term" value="P:signal transduction"/>
    <property type="evidence" value="ECO:0007669"/>
    <property type="project" value="TreeGrafter"/>
</dbReference>
<keyword evidence="3 6" id="KW-0378">Hydrolase</keyword>
<keyword evidence="4 5" id="KW-0460">Magnesium</keyword>
<dbReference type="Pfam" id="PF00459">
    <property type="entry name" value="Inositol_P"/>
    <property type="match status" value="1"/>
</dbReference>
<dbReference type="GO" id="GO:0046872">
    <property type="term" value="F:metal ion binding"/>
    <property type="evidence" value="ECO:0007669"/>
    <property type="project" value="UniProtKB-KW"/>
</dbReference>
<dbReference type="Gene3D" id="3.30.540.10">
    <property type="entry name" value="Fructose-1,6-Bisphosphatase, subunit A, domain 1"/>
    <property type="match status" value="1"/>
</dbReference>
<evidence type="ECO:0000256" key="1">
    <source>
        <dbReference type="ARBA" id="ARBA00009759"/>
    </source>
</evidence>
<feature type="binding site" evidence="5">
    <location>
        <position position="164"/>
    </location>
    <ligand>
        <name>Mg(2+)</name>
        <dbReference type="ChEBI" id="CHEBI:18420"/>
        <label>1</label>
        <note>catalytic</note>
    </ligand>
</feature>
<gene>
    <name evidence="6" type="primary">suhB_1</name>
    <name evidence="6" type="ORF">MBUL_00103</name>
</gene>
<feature type="binding site" evidence="5">
    <location>
        <position position="288"/>
    </location>
    <ligand>
        <name>Mg(2+)</name>
        <dbReference type="ChEBI" id="CHEBI:18420"/>
        <label>1</label>
        <note>catalytic</note>
    </ligand>
</feature>
<reference evidence="6" key="1">
    <citation type="submission" date="2019-12" db="EMBL/GenBank/DDBJ databases">
        <authorList>
            <person name="Cremers G."/>
        </authorList>
    </citation>
    <scope>NUCLEOTIDE SEQUENCE</scope>
    <source>
        <strain evidence="6">Mbul1</strain>
    </source>
</reference>
<dbReference type="InterPro" id="IPR020550">
    <property type="entry name" value="Inositol_monophosphatase_CS"/>
</dbReference>
<dbReference type="PROSITE" id="PS00630">
    <property type="entry name" value="IMP_2"/>
    <property type="match status" value="1"/>
</dbReference>
<name>A0A679IXM7_9HYPH</name>
<dbReference type="SUPFAM" id="SSF56655">
    <property type="entry name" value="Carbohydrate phosphatase"/>
    <property type="match status" value="1"/>
</dbReference>
<dbReference type="PROSITE" id="PS00629">
    <property type="entry name" value="IMP_1"/>
    <property type="match status" value="1"/>
</dbReference>
<dbReference type="GO" id="GO:0006020">
    <property type="term" value="P:inositol metabolic process"/>
    <property type="evidence" value="ECO:0007669"/>
    <property type="project" value="TreeGrafter"/>
</dbReference>
<accession>A0A679IXM7</accession>
<dbReference type="GO" id="GO:0008934">
    <property type="term" value="F:inositol monophosphate 1-phosphatase activity"/>
    <property type="evidence" value="ECO:0007669"/>
    <property type="project" value="TreeGrafter"/>
</dbReference>
<evidence type="ECO:0000313" key="6">
    <source>
        <dbReference type="EMBL" id="CAA2099350.1"/>
    </source>
</evidence>
<dbReference type="EC" id="3.1.3.25" evidence="6"/>
<dbReference type="EMBL" id="LR743504">
    <property type="protein sequence ID" value="CAA2099350.1"/>
    <property type="molecule type" value="Genomic_DNA"/>
</dbReference>
<comment type="cofactor">
    <cofactor evidence="5">
        <name>Mg(2+)</name>
        <dbReference type="ChEBI" id="CHEBI:18420"/>
    </cofactor>
</comment>
<dbReference type="PANTHER" id="PTHR20854:SF4">
    <property type="entry name" value="INOSITOL-1-MONOPHOSPHATASE-RELATED"/>
    <property type="match status" value="1"/>
</dbReference>
<keyword evidence="2 5" id="KW-0479">Metal-binding</keyword>
<organism evidence="6">
    <name type="scientific">Methylobacterium bullatum</name>
    <dbReference type="NCBI Taxonomy" id="570505"/>
    <lineage>
        <taxon>Bacteria</taxon>
        <taxon>Pseudomonadati</taxon>
        <taxon>Pseudomonadota</taxon>
        <taxon>Alphaproteobacteria</taxon>
        <taxon>Hyphomicrobiales</taxon>
        <taxon>Methylobacteriaceae</taxon>
        <taxon>Methylobacterium</taxon>
    </lineage>
</organism>
<evidence type="ECO:0000256" key="4">
    <source>
        <dbReference type="ARBA" id="ARBA00022842"/>
    </source>
</evidence>
<dbReference type="CDD" id="cd01638">
    <property type="entry name" value="CysQ"/>
    <property type="match status" value="1"/>
</dbReference>
<dbReference type="InterPro" id="IPR000760">
    <property type="entry name" value="Inositol_monophosphatase-like"/>
</dbReference>
<dbReference type="PRINTS" id="PR00377">
    <property type="entry name" value="IMPHPHTASES"/>
</dbReference>
<evidence type="ECO:0000256" key="3">
    <source>
        <dbReference type="ARBA" id="ARBA00022801"/>
    </source>
</evidence>